<sequence length="108" mass="12068">MRPADPEGTAEIGYVFAPDVAGRGYATEACRPLLALAFEELGVHRVMGRLDARNGASARVLERLGMRLEAHFVEDDWFKGEWTSTLVYAMLDREWRAGRPSLDSPTSR</sequence>
<evidence type="ECO:0000313" key="3">
    <source>
        <dbReference type="Proteomes" id="UP001321498"/>
    </source>
</evidence>
<name>A0ABN6XLB9_9MICO</name>
<dbReference type="PROSITE" id="PS51186">
    <property type="entry name" value="GNAT"/>
    <property type="match status" value="1"/>
</dbReference>
<organism evidence="2 3">
    <name type="scientific">Naasia aerilata</name>
    <dbReference type="NCBI Taxonomy" id="1162966"/>
    <lineage>
        <taxon>Bacteria</taxon>
        <taxon>Bacillati</taxon>
        <taxon>Actinomycetota</taxon>
        <taxon>Actinomycetes</taxon>
        <taxon>Micrococcales</taxon>
        <taxon>Microbacteriaceae</taxon>
        <taxon>Naasia</taxon>
    </lineage>
</organism>
<proteinExistence type="predicted"/>
<dbReference type="PANTHER" id="PTHR43441:SF11">
    <property type="entry name" value="RIBOSOMAL-PROTEIN-SERINE ACETYLTRANSFERASE"/>
    <property type="match status" value="1"/>
</dbReference>
<dbReference type="Pfam" id="PF13302">
    <property type="entry name" value="Acetyltransf_3"/>
    <property type="match status" value="1"/>
</dbReference>
<gene>
    <name evidence="2" type="ORF">GCM10025866_15750</name>
</gene>
<dbReference type="SUPFAM" id="SSF55729">
    <property type="entry name" value="Acyl-CoA N-acyltransferases (Nat)"/>
    <property type="match status" value="1"/>
</dbReference>
<evidence type="ECO:0000313" key="2">
    <source>
        <dbReference type="EMBL" id="BDZ45666.1"/>
    </source>
</evidence>
<dbReference type="Proteomes" id="UP001321498">
    <property type="component" value="Chromosome"/>
</dbReference>
<feature type="domain" description="N-acetyltransferase" evidence="1">
    <location>
        <begin position="1"/>
        <end position="93"/>
    </location>
</feature>
<dbReference type="Gene3D" id="3.40.630.30">
    <property type="match status" value="1"/>
</dbReference>
<evidence type="ECO:0000259" key="1">
    <source>
        <dbReference type="PROSITE" id="PS51186"/>
    </source>
</evidence>
<dbReference type="InterPro" id="IPR051908">
    <property type="entry name" value="Ribosomal_N-acetyltransferase"/>
</dbReference>
<keyword evidence="3" id="KW-1185">Reference proteome</keyword>
<accession>A0ABN6XLB9</accession>
<dbReference type="InterPro" id="IPR016181">
    <property type="entry name" value="Acyl_CoA_acyltransferase"/>
</dbReference>
<dbReference type="InterPro" id="IPR000182">
    <property type="entry name" value="GNAT_dom"/>
</dbReference>
<dbReference type="EMBL" id="AP027731">
    <property type="protein sequence ID" value="BDZ45666.1"/>
    <property type="molecule type" value="Genomic_DNA"/>
</dbReference>
<dbReference type="PANTHER" id="PTHR43441">
    <property type="entry name" value="RIBOSOMAL-PROTEIN-SERINE ACETYLTRANSFERASE"/>
    <property type="match status" value="1"/>
</dbReference>
<reference evidence="3" key="1">
    <citation type="journal article" date="2019" name="Int. J. Syst. Evol. Microbiol.">
        <title>The Global Catalogue of Microorganisms (GCM) 10K type strain sequencing project: providing services to taxonomists for standard genome sequencing and annotation.</title>
        <authorList>
            <consortium name="The Broad Institute Genomics Platform"/>
            <consortium name="The Broad Institute Genome Sequencing Center for Infectious Disease"/>
            <person name="Wu L."/>
            <person name="Ma J."/>
        </authorList>
    </citation>
    <scope>NUCLEOTIDE SEQUENCE [LARGE SCALE GENOMIC DNA]</scope>
    <source>
        <strain evidence="3">NBRC 108725</strain>
    </source>
</reference>
<protein>
    <recommendedName>
        <fullName evidence="1">N-acetyltransferase domain-containing protein</fullName>
    </recommendedName>
</protein>